<keyword evidence="4 12" id="KW-0812">Transmembrane</keyword>
<comment type="activity regulation">
    <text evidence="12">Na(+) is not transported, but it plays an essential structural role and its presence is essential for fluoride channel function.</text>
</comment>
<evidence type="ECO:0000256" key="11">
    <source>
        <dbReference type="ARBA" id="ARBA00035585"/>
    </source>
</evidence>
<evidence type="ECO:0000256" key="12">
    <source>
        <dbReference type="HAMAP-Rule" id="MF_00454"/>
    </source>
</evidence>
<keyword evidence="3" id="KW-0997">Cell inner membrane</keyword>
<evidence type="ECO:0000256" key="2">
    <source>
        <dbReference type="ARBA" id="ARBA00022475"/>
    </source>
</evidence>
<comment type="function">
    <text evidence="12">Fluoride-specific ion channel. Important for reducing fluoride concentration in the cell, thus reducing its toxicity.</text>
</comment>
<name>A0A1Z4BY23_9GAMM</name>
<organism evidence="13 14">
    <name type="scientific">Methylovulum psychrotolerans</name>
    <dbReference type="NCBI Taxonomy" id="1704499"/>
    <lineage>
        <taxon>Bacteria</taxon>
        <taxon>Pseudomonadati</taxon>
        <taxon>Pseudomonadota</taxon>
        <taxon>Gammaproteobacteria</taxon>
        <taxon>Methylococcales</taxon>
        <taxon>Methylococcaceae</taxon>
        <taxon>Methylovulum</taxon>
    </lineage>
</organism>
<dbReference type="RefSeq" id="WP_088619024.1">
    <property type="nucleotide sequence ID" value="NZ_CP022129.1"/>
</dbReference>
<keyword evidence="12" id="KW-0813">Transport</keyword>
<evidence type="ECO:0000256" key="10">
    <source>
        <dbReference type="ARBA" id="ARBA00035120"/>
    </source>
</evidence>
<evidence type="ECO:0000256" key="4">
    <source>
        <dbReference type="ARBA" id="ARBA00022692"/>
    </source>
</evidence>
<keyword evidence="14" id="KW-1185">Reference proteome</keyword>
<dbReference type="GO" id="GO:0046872">
    <property type="term" value="F:metal ion binding"/>
    <property type="evidence" value="ECO:0007669"/>
    <property type="project" value="UniProtKB-KW"/>
</dbReference>
<feature type="transmembrane region" description="Helical" evidence="12">
    <location>
        <begin position="206"/>
        <end position="229"/>
    </location>
</feature>
<dbReference type="EMBL" id="CP022129">
    <property type="protein sequence ID" value="ASF46150.1"/>
    <property type="molecule type" value="Genomic_DNA"/>
</dbReference>
<evidence type="ECO:0000256" key="9">
    <source>
        <dbReference type="ARBA" id="ARBA00023303"/>
    </source>
</evidence>
<dbReference type="PANTHER" id="PTHR28259">
    <property type="entry name" value="FLUORIDE EXPORT PROTEIN 1-RELATED"/>
    <property type="match status" value="1"/>
</dbReference>
<feature type="transmembrane region" description="Helical" evidence="12">
    <location>
        <begin position="38"/>
        <end position="57"/>
    </location>
</feature>
<evidence type="ECO:0000256" key="3">
    <source>
        <dbReference type="ARBA" id="ARBA00022519"/>
    </source>
</evidence>
<dbReference type="KEGG" id="mpsy:CEK71_08670"/>
<gene>
    <name evidence="12" type="primary">fluC</name>
    <name evidence="12" type="synonym">crcB</name>
    <name evidence="13" type="ORF">CEK71_08670</name>
</gene>
<comment type="similarity">
    <text evidence="10 12">Belongs to the fluoride channel Fluc/FEX (TC 1.A.43) family.</text>
</comment>
<keyword evidence="9 12" id="KW-0407">Ion channel</keyword>
<dbReference type="PANTHER" id="PTHR28259:SF1">
    <property type="entry name" value="FLUORIDE EXPORT PROTEIN 1-RELATED"/>
    <property type="match status" value="1"/>
</dbReference>
<keyword evidence="5 12" id="KW-1133">Transmembrane helix</keyword>
<feature type="transmembrane region" description="Helical" evidence="12">
    <location>
        <begin position="104"/>
        <end position="125"/>
    </location>
</feature>
<proteinExistence type="inferred from homology"/>
<evidence type="ECO:0000256" key="1">
    <source>
        <dbReference type="ARBA" id="ARBA00004651"/>
    </source>
</evidence>
<evidence type="ECO:0000313" key="14">
    <source>
        <dbReference type="Proteomes" id="UP000197019"/>
    </source>
</evidence>
<dbReference type="Proteomes" id="UP000197019">
    <property type="component" value="Chromosome"/>
</dbReference>
<evidence type="ECO:0000256" key="8">
    <source>
        <dbReference type="ARBA" id="ARBA00023136"/>
    </source>
</evidence>
<feature type="transmembrane region" description="Helical" evidence="12">
    <location>
        <begin position="137"/>
        <end position="159"/>
    </location>
</feature>
<evidence type="ECO:0000313" key="13">
    <source>
        <dbReference type="EMBL" id="ASF46150.1"/>
    </source>
</evidence>
<evidence type="ECO:0000256" key="5">
    <source>
        <dbReference type="ARBA" id="ARBA00022989"/>
    </source>
</evidence>
<comment type="catalytic activity">
    <reaction evidence="11">
        <text>fluoride(in) = fluoride(out)</text>
        <dbReference type="Rhea" id="RHEA:76159"/>
        <dbReference type="ChEBI" id="CHEBI:17051"/>
    </reaction>
    <physiologicalReaction direction="left-to-right" evidence="11">
        <dbReference type="Rhea" id="RHEA:76160"/>
    </physiologicalReaction>
</comment>
<keyword evidence="12" id="KW-0479">Metal-binding</keyword>
<feature type="binding site" evidence="12">
    <location>
        <position position="76"/>
    </location>
    <ligand>
        <name>Na(+)</name>
        <dbReference type="ChEBI" id="CHEBI:29101"/>
        <note>structural</note>
    </ligand>
</feature>
<keyword evidence="8 12" id="KW-0472">Membrane</keyword>
<evidence type="ECO:0000256" key="6">
    <source>
        <dbReference type="ARBA" id="ARBA00023053"/>
    </source>
</evidence>
<accession>A0A1Z4BY23</accession>
<feature type="binding site" evidence="12">
    <location>
        <position position="79"/>
    </location>
    <ligand>
        <name>Na(+)</name>
        <dbReference type="ChEBI" id="CHEBI:29101"/>
        <note>structural</note>
    </ligand>
</feature>
<protein>
    <recommendedName>
        <fullName evidence="12">Fluoride-specific ion channel FluC</fullName>
    </recommendedName>
</protein>
<dbReference type="GO" id="GO:0140114">
    <property type="term" value="P:cellular detoxification of fluoride"/>
    <property type="evidence" value="ECO:0007669"/>
    <property type="project" value="UniProtKB-UniRule"/>
</dbReference>
<reference evidence="13 14" key="1">
    <citation type="submission" date="2017-06" db="EMBL/GenBank/DDBJ databases">
        <title>Genome Sequencing of the methanotroph Methylovulum psychrotolerants str. HV10-M2 isolated from a high-altitude environment.</title>
        <authorList>
            <person name="Mateos-Rivera A."/>
        </authorList>
    </citation>
    <scope>NUCLEOTIDE SEQUENCE [LARGE SCALE GENOMIC DNA]</scope>
    <source>
        <strain evidence="13 14">HV10_M2</strain>
    </source>
</reference>
<comment type="subcellular location">
    <subcellularLocation>
        <location evidence="1 12">Cell membrane</location>
        <topology evidence="1 12">Multi-pass membrane protein</topology>
    </subcellularLocation>
</comment>
<dbReference type="GO" id="GO:0062054">
    <property type="term" value="F:fluoride channel activity"/>
    <property type="evidence" value="ECO:0007669"/>
    <property type="project" value="UniProtKB-UniRule"/>
</dbReference>
<dbReference type="HAMAP" id="MF_00454">
    <property type="entry name" value="FluC"/>
    <property type="match status" value="1"/>
</dbReference>
<dbReference type="OrthoDB" id="9806299at2"/>
<dbReference type="NCBIfam" id="TIGR00494">
    <property type="entry name" value="crcB"/>
    <property type="match status" value="1"/>
</dbReference>
<dbReference type="GO" id="GO:0005886">
    <property type="term" value="C:plasma membrane"/>
    <property type="evidence" value="ECO:0007669"/>
    <property type="project" value="UniProtKB-SubCell"/>
</dbReference>
<dbReference type="Pfam" id="PF02537">
    <property type="entry name" value="CRCB"/>
    <property type="match status" value="1"/>
</dbReference>
<feature type="transmembrane region" description="Helical" evidence="12">
    <location>
        <begin position="171"/>
        <end position="194"/>
    </location>
</feature>
<evidence type="ECO:0000256" key="7">
    <source>
        <dbReference type="ARBA" id="ARBA00023065"/>
    </source>
</evidence>
<dbReference type="AlphaFoldDB" id="A0A1Z4BY23"/>
<keyword evidence="6 12" id="KW-0915">Sodium</keyword>
<keyword evidence="7 12" id="KW-0406">Ion transport</keyword>
<dbReference type="InterPro" id="IPR003691">
    <property type="entry name" value="FluC"/>
</dbReference>
<sequence>MNQLFAVALGGACGAVLRFMVSTGVYHWLGRGFPYGTLAVNVIGSLLLGLLTEALVLNRIAFALDYRAAILVGFIGAFTTFSTFSLETVYLLQQGQAVKALLNVAVSVGVCLLAIWLGLLCGKALAGQTLPSPDGLFPYGIILVNVFGAFLISAVATALLPKVPLAIEQQLTLMIVLGFSYLGLSGLYVLLYLLEHGSAYPAQARGLALGFTANTLACLLGLGLGWWAVRQLAKLGG</sequence>
<feature type="transmembrane region" description="Helical" evidence="12">
    <location>
        <begin position="69"/>
        <end position="92"/>
    </location>
</feature>
<keyword evidence="2 12" id="KW-1003">Cell membrane</keyword>